<dbReference type="GO" id="GO:0016747">
    <property type="term" value="F:acyltransferase activity, transferring groups other than amino-acyl groups"/>
    <property type="evidence" value="ECO:0007669"/>
    <property type="project" value="InterPro"/>
</dbReference>
<sequence length="382" mass="41231">MSTVPPSSNHSSVRPEASAPFGLINLLKAGAAQLMVLHHLAFYGPMADQVRPELPGLIGWLGNEARIAVQLFLVIGGFLAAKSLAPKGWASLPFQPLRTILRRYLKLAPPFIVAMLVAVAASALAGRWMHHGSISAPPQLLQLISHALLLHGVFEVESLSAGAWYVAIDFQLYTAFCLLLCVCAGVGSQRSRALAGFALVTLCATMSLLHFNRQPDLDNWALYFFGSYGLGVLAWWAGDPERSPMGATCLRLAILLPALLALMIDFRSRIAVALITAFVLSLYGRVRLPSRGMASTVVNRLGNLSYAQFLIHFPVSLLINAYFTRFLPASPLVQGLGMLLAWGASLGAGAAFHHWVEQPLNRLFSAPRPARAAAGVGRYREG</sequence>
<feature type="domain" description="Acyltransferase 3" evidence="2">
    <location>
        <begin position="24"/>
        <end position="340"/>
    </location>
</feature>
<comment type="caution">
    <text evidence="3">The sequence shown here is derived from an EMBL/GenBank/DDBJ whole genome shotgun (WGS) entry which is preliminary data.</text>
</comment>
<dbReference type="PANTHER" id="PTHR23028:SF131">
    <property type="entry name" value="BLR2367 PROTEIN"/>
    <property type="match status" value="1"/>
</dbReference>
<dbReference type="InterPro" id="IPR002656">
    <property type="entry name" value="Acyl_transf_3_dom"/>
</dbReference>
<feature type="transmembrane region" description="Helical" evidence="1">
    <location>
        <begin position="107"/>
        <end position="128"/>
    </location>
</feature>
<feature type="transmembrane region" description="Helical" evidence="1">
    <location>
        <begin position="244"/>
        <end position="263"/>
    </location>
</feature>
<evidence type="ECO:0000313" key="4">
    <source>
        <dbReference type="Proteomes" id="UP000482155"/>
    </source>
</evidence>
<feature type="transmembrane region" description="Helical" evidence="1">
    <location>
        <begin position="335"/>
        <end position="356"/>
    </location>
</feature>
<dbReference type="Proteomes" id="UP000482155">
    <property type="component" value="Unassembled WGS sequence"/>
</dbReference>
<dbReference type="GO" id="GO:0016020">
    <property type="term" value="C:membrane"/>
    <property type="evidence" value="ECO:0007669"/>
    <property type="project" value="TreeGrafter"/>
</dbReference>
<keyword evidence="4" id="KW-1185">Reference proteome</keyword>
<gene>
    <name evidence="3" type="ORF">G3574_11165</name>
</gene>
<dbReference type="PANTHER" id="PTHR23028">
    <property type="entry name" value="ACETYLTRANSFERASE"/>
    <property type="match status" value="1"/>
</dbReference>
<keyword evidence="3" id="KW-0808">Transferase</keyword>
<reference evidence="3 4" key="1">
    <citation type="submission" date="2020-02" db="EMBL/GenBank/DDBJ databases">
        <authorList>
            <person name="Kim M.K."/>
        </authorList>
    </citation>
    <scope>NUCLEOTIDE SEQUENCE [LARGE SCALE GENOMIC DNA]</scope>
    <source>
        <strain evidence="3 4">17J57-3</strain>
    </source>
</reference>
<feature type="transmembrane region" description="Helical" evidence="1">
    <location>
        <begin position="220"/>
        <end position="238"/>
    </location>
</feature>
<proteinExistence type="predicted"/>
<accession>A0A6B3SVJ3</accession>
<keyword evidence="1" id="KW-0812">Transmembrane</keyword>
<name>A0A6B3SVJ3_9BURK</name>
<evidence type="ECO:0000259" key="2">
    <source>
        <dbReference type="Pfam" id="PF01757"/>
    </source>
</evidence>
<feature type="transmembrane region" description="Helical" evidence="1">
    <location>
        <begin position="67"/>
        <end position="86"/>
    </location>
</feature>
<evidence type="ECO:0000256" key="1">
    <source>
        <dbReference type="SAM" id="Phobius"/>
    </source>
</evidence>
<feature type="transmembrane region" description="Helical" evidence="1">
    <location>
        <begin position="306"/>
        <end position="323"/>
    </location>
</feature>
<dbReference type="GO" id="GO:0000271">
    <property type="term" value="P:polysaccharide biosynthetic process"/>
    <property type="evidence" value="ECO:0007669"/>
    <property type="project" value="TreeGrafter"/>
</dbReference>
<keyword evidence="1" id="KW-1133">Transmembrane helix</keyword>
<organism evidence="3 4">
    <name type="scientific">Noviherbaspirillum galbum</name>
    <dbReference type="NCBI Taxonomy" id="2709383"/>
    <lineage>
        <taxon>Bacteria</taxon>
        <taxon>Pseudomonadati</taxon>
        <taxon>Pseudomonadota</taxon>
        <taxon>Betaproteobacteria</taxon>
        <taxon>Burkholderiales</taxon>
        <taxon>Oxalobacteraceae</taxon>
        <taxon>Noviherbaspirillum</taxon>
    </lineage>
</organism>
<keyword evidence="1" id="KW-0472">Membrane</keyword>
<keyword evidence="3" id="KW-0012">Acyltransferase</keyword>
<dbReference type="AlphaFoldDB" id="A0A6B3SVJ3"/>
<protein>
    <submittedName>
        <fullName evidence="3">Acyltransferase</fullName>
    </submittedName>
</protein>
<feature type="transmembrane region" description="Helical" evidence="1">
    <location>
        <begin position="193"/>
        <end position="211"/>
    </location>
</feature>
<dbReference type="InterPro" id="IPR050879">
    <property type="entry name" value="Acyltransferase_3"/>
</dbReference>
<dbReference type="EMBL" id="JAAIVB010000037">
    <property type="protein sequence ID" value="NEX61639.1"/>
    <property type="molecule type" value="Genomic_DNA"/>
</dbReference>
<dbReference type="Pfam" id="PF01757">
    <property type="entry name" value="Acyl_transf_3"/>
    <property type="match status" value="1"/>
</dbReference>
<feature type="transmembrane region" description="Helical" evidence="1">
    <location>
        <begin position="270"/>
        <end position="286"/>
    </location>
</feature>
<feature type="transmembrane region" description="Helical" evidence="1">
    <location>
        <begin position="163"/>
        <end position="187"/>
    </location>
</feature>
<evidence type="ECO:0000313" key="3">
    <source>
        <dbReference type="EMBL" id="NEX61639.1"/>
    </source>
</evidence>